<sequence>MFKRKPLAAAVSMALLAAAAPARAQSEAGAAQAPMQKIEVTGIRASMAKSLAVKRDASANVEVITAEDVGKMPDKNLADSLQRLAGVAVRTDYDEAEKVSMRGTNPDMSLIVFNGHTVSGGDWYVGDQSSSSRSTSLSLVPSSVLNQATVYKTSQADIVDGGLAGTINVTTRKPLDQKERLSGVVSVGASYATLPGKTGPDMNATVNWKNEANTFGVMLQGFSEKRYVRRDSVSRLAYGTSSGWDVINTSTMKGITDESLAGTGYKAADLNGVRLPGSMSSEFVEGVRDRKGGLFSLQFKPNRDIDVTMTGFHSAMKANNYGRLKAGAIYSMLLGRASLADGATTGANAPLTSSNGQQVFASIRNPVIVNETTLYGNQLRVLKSADILFPDGTTPQYIGNSEGFYRDGAKATSSFLDLDGKWRVSQDLTLKTLLSTTRGVGQTDTDQGLTYASFGTGVSYALGDVHDAPYVKYYGTGIKPDQLVIRTISGLKTTDRESSAQLDGEYKLAQGWLQSLQSGVRFADHRRDSARRSPAYRTADLNAGAPAGSVPWPSDFGAGLDGPAGWDNSGYTLTPEALKAYFASGTKPTSADFERRVASELHMRERQSAIYLMANLEGERWSGNAGLRFVQTRVNADVPTPIAAGICARAAPNQPAIPCAAYPGAITSAGDLQPYYDNTVFNPLTGNTYYFTRTDRRFDNWLPSMNLRYELTREQIVRFGASRTVGRQNYNLLGAGFTSATCNAQGCTVNGPNPDLKPLTADNVDLSWAWYFSRRSLVAANVFYSRIQGYAKTGASNGVTIDLYDAASGANKTYAVNTTGQQGAHIGGVELSYEQPFGNTGFGFTSNVSRAKTRVDDGRPLVGASEWAANLGGYFENDKVSLRLVANYRSEYVNSSTAPAPSANSQGLYSVNGVLMPTAPTMAAPVTTLAFNASTNLTPHLLLTFDATNLTNVKRAYYRYSEAEQQKLDVIGRQFYLNLKYRF</sequence>
<dbReference type="GO" id="GO:0009279">
    <property type="term" value="C:cell outer membrane"/>
    <property type="evidence" value="ECO:0007669"/>
    <property type="project" value="UniProtKB-SubCell"/>
</dbReference>
<dbReference type="Gene3D" id="2.170.130.10">
    <property type="entry name" value="TonB-dependent receptor, plug domain"/>
    <property type="match status" value="1"/>
</dbReference>
<dbReference type="Pfam" id="PF07715">
    <property type="entry name" value="Plug"/>
    <property type="match status" value="1"/>
</dbReference>
<feature type="chain" id="PRO_5031014612" evidence="6">
    <location>
        <begin position="25"/>
        <end position="983"/>
    </location>
</feature>
<evidence type="ECO:0000259" key="8">
    <source>
        <dbReference type="Pfam" id="PF07715"/>
    </source>
</evidence>
<gene>
    <name evidence="9" type="ORF">HH212_25090</name>
</gene>
<feature type="domain" description="TonB-dependent receptor-like beta-barrel" evidence="7">
    <location>
        <begin position="446"/>
        <end position="950"/>
    </location>
</feature>
<protein>
    <submittedName>
        <fullName evidence="9">TonB-dependent receptor</fullName>
    </submittedName>
</protein>
<evidence type="ECO:0000256" key="2">
    <source>
        <dbReference type="ARBA" id="ARBA00009810"/>
    </source>
</evidence>
<dbReference type="InterPro" id="IPR037066">
    <property type="entry name" value="Plug_dom_sf"/>
</dbReference>
<comment type="similarity">
    <text evidence="2 5">Belongs to the TonB-dependent receptor family.</text>
</comment>
<dbReference type="NCBIfam" id="TIGR01782">
    <property type="entry name" value="TonB-Xanth-Caul"/>
    <property type="match status" value="1"/>
</dbReference>
<keyword evidence="9" id="KW-0675">Receptor</keyword>
<dbReference type="InterPro" id="IPR012910">
    <property type="entry name" value="Plug_dom"/>
</dbReference>
<evidence type="ECO:0000313" key="10">
    <source>
        <dbReference type="Proteomes" id="UP000502415"/>
    </source>
</evidence>
<keyword evidence="3 5" id="KW-0472">Membrane</keyword>
<dbReference type="AlphaFoldDB" id="A0A7Z2W1V2"/>
<proteinExistence type="inferred from homology"/>
<feature type="domain" description="TonB-dependent receptor plug" evidence="8">
    <location>
        <begin position="54"/>
        <end position="165"/>
    </location>
</feature>
<feature type="signal peptide" evidence="6">
    <location>
        <begin position="1"/>
        <end position="24"/>
    </location>
</feature>
<dbReference type="InterPro" id="IPR036942">
    <property type="entry name" value="Beta-barrel_TonB_sf"/>
</dbReference>
<dbReference type="InterPro" id="IPR000531">
    <property type="entry name" value="Beta-barrel_TonB"/>
</dbReference>
<dbReference type="PANTHER" id="PTHR40980">
    <property type="entry name" value="PLUG DOMAIN-CONTAINING PROTEIN"/>
    <property type="match status" value="1"/>
</dbReference>
<dbReference type="Pfam" id="PF00593">
    <property type="entry name" value="TonB_dep_Rec_b-barrel"/>
    <property type="match status" value="1"/>
</dbReference>
<comment type="subcellular location">
    <subcellularLocation>
        <location evidence="1 5">Cell outer membrane</location>
    </subcellularLocation>
</comment>
<keyword evidence="6" id="KW-0732">Signal</keyword>
<keyword evidence="5" id="KW-0798">TonB box</keyword>
<keyword evidence="4" id="KW-0998">Cell outer membrane</keyword>
<dbReference type="InterPro" id="IPR010104">
    <property type="entry name" value="TonB_rcpt_bac"/>
</dbReference>
<keyword evidence="10" id="KW-1185">Reference proteome</keyword>
<evidence type="ECO:0000259" key="7">
    <source>
        <dbReference type="Pfam" id="PF00593"/>
    </source>
</evidence>
<organism evidence="9 10">
    <name type="scientific">Massilia forsythiae</name>
    <dbReference type="NCBI Taxonomy" id="2728020"/>
    <lineage>
        <taxon>Bacteria</taxon>
        <taxon>Pseudomonadati</taxon>
        <taxon>Pseudomonadota</taxon>
        <taxon>Betaproteobacteria</taxon>
        <taxon>Burkholderiales</taxon>
        <taxon>Oxalobacteraceae</taxon>
        <taxon>Telluria group</taxon>
        <taxon>Massilia</taxon>
    </lineage>
</organism>
<dbReference type="EMBL" id="CP051685">
    <property type="protein sequence ID" value="QJE02870.1"/>
    <property type="molecule type" value="Genomic_DNA"/>
</dbReference>
<dbReference type="PANTHER" id="PTHR40980:SF4">
    <property type="entry name" value="TONB-DEPENDENT RECEPTOR-LIKE BETA-BARREL DOMAIN-CONTAINING PROTEIN"/>
    <property type="match status" value="1"/>
</dbReference>
<name>A0A7Z2W1V2_9BURK</name>
<dbReference type="Gene3D" id="2.40.170.20">
    <property type="entry name" value="TonB-dependent receptor, beta-barrel domain"/>
    <property type="match status" value="1"/>
</dbReference>
<dbReference type="KEGG" id="mfy:HH212_25090"/>
<dbReference type="SUPFAM" id="SSF56935">
    <property type="entry name" value="Porins"/>
    <property type="match status" value="1"/>
</dbReference>
<evidence type="ECO:0000256" key="6">
    <source>
        <dbReference type="SAM" id="SignalP"/>
    </source>
</evidence>
<evidence type="ECO:0000256" key="4">
    <source>
        <dbReference type="ARBA" id="ARBA00023237"/>
    </source>
</evidence>
<dbReference type="Proteomes" id="UP000502415">
    <property type="component" value="Chromosome"/>
</dbReference>
<evidence type="ECO:0000256" key="1">
    <source>
        <dbReference type="ARBA" id="ARBA00004442"/>
    </source>
</evidence>
<evidence type="ECO:0000256" key="3">
    <source>
        <dbReference type="ARBA" id="ARBA00023136"/>
    </source>
</evidence>
<accession>A0A7Z2W1V2</accession>
<dbReference type="RefSeq" id="WP_170204951.1">
    <property type="nucleotide sequence ID" value="NZ_CP051685.1"/>
</dbReference>
<evidence type="ECO:0000256" key="5">
    <source>
        <dbReference type="RuleBase" id="RU003357"/>
    </source>
</evidence>
<evidence type="ECO:0000313" key="9">
    <source>
        <dbReference type="EMBL" id="QJE02870.1"/>
    </source>
</evidence>
<reference evidence="9 10" key="1">
    <citation type="submission" date="2020-04" db="EMBL/GenBank/DDBJ databases">
        <title>Genome sequencing of novel species.</title>
        <authorList>
            <person name="Heo J."/>
            <person name="Kim S.-J."/>
            <person name="Kim J.-S."/>
            <person name="Hong S.-B."/>
            <person name="Kwon S.-W."/>
        </authorList>
    </citation>
    <scope>NUCLEOTIDE SEQUENCE [LARGE SCALE GENOMIC DNA]</scope>
    <source>
        <strain evidence="9 10">GN2-R2</strain>
    </source>
</reference>